<accession>A0ACB8FCZ4</accession>
<proteinExistence type="predicted"/>
<organism evidence="1 2">
    <name type="scientific">Sphaerodactylus townsendi</name>
    <dbReference type="NCBI Taxonomy" id="933632"/>
    <lineage>
        <taxon>Eukaryota</taxon>
        <taxon>Metazoa</taxon>
        <taxon>Chordata</taxon>
        <taxon>Craniata</taxon>
        <taxon>Vertebrata</taxon>
        <taxon>Euteleostomi</taxon>
        <taxon>Lepidosauria</taxon>
        <taxon>Squamata</taxon>
        <taxon>Bifurcata</taxon>
        <taxon>Gekkota</taxon>
        <taxon>Sphaerodactylidae</taxon>
        <taxon>Sphaerodactylus</taxon>
    </lineage>
</organism>
<dbReference type="Proteomes" id="UP000827872">
    <property type="component" value="Linkage Group LG08"/>
</dbReference>
<name>A0ACB8FCZ4_9SAUR</name>
<dbReference type="EMBL" id="CM037621">
    <property type="protein sequence ID" value="KAH8002679.1"/>
    <property type="molecule type" value="Genomic_DNA"/>
</dbReference>
<evidence type="ECO:0000313" key="2">
    <source>
        <dbReference type="Proteomes" id="UP000827872"/>
    </source>
</evidence>
<reference evidence="1" key="1">
    <citation type="submission" date="2021-08" db="EMBL/GenBank/DDBJ databases">
        <title>The first chromosome-level gecko genome reveals the dynamic sex chromosomes of Neotropical dwarf geckos (Sphaerodactylidae: Sphaerodactylus).</title>
        <authorList>
            <person name="Pinto B.J."/>
            <person name="Keating S.E."/>
            <person name="Gamble T."/>
        </authorList>
    </citation>
    <scope>NUCLEOTIDE SEQUENCE</scope>
    <source>
        <strain evidence="1">TG3544</strain>
    </source>
</reference>
<comment type="caution">
    <text evidence="1">The sequence shown here is derived from an EMBL/GenBank/DDBJ whole genome shotgun (WGS) entry which is preliminary data.</text>
</comment>
<evidence type="ECO:0000313" key="1">
    <source>
        <dbReference type="EMBL" id="KAH8002679.1"/>
    </source>
</evidence>
<gene>
    <name evidence="1" type="primary">ABCC5_1</name>
    <name evidence="1" type="ORF">K3G42_027169</name>
</gene>
<protein>
    <submittedName>
        <fullName evidence="1">Multidrug resistance-associated protein 5</fullName>
    </submittedName>
</protein>
<sequence length="169" mass="19019">MNSHLGMLGDGHHKGKYRFGYNLLKPIRTTSKHPHAIDNAGLLSYTTFSWLTPLAHLAFKKGELLTDDVWPLSTHETSDVTCRRLERLWQQELQECGPEEASLGRVVWVFCRTRLIISIVCLMVTQLAGFCGPVSTIQPLPDFHNVGSISVAGAHAFRWPRKGTPKHFD</sequence>
<keyword evidence="2" id="KW-1185">Reference proteome</keyword>